<proteinExistence type="predicted"/>
<dbReference type="OrthoDB" id="272355at2759"/>
<dbReference type="VEuPathDB" id="TriTrypDB:TcCLB.507275.30"/>
<feature type="compositionally biased region" description="Basic and acidic residues" evidence="1">
    <location>
        <begin position="342"/>
        <end position="358"/>
    </location>
</feature>
<gene>
    <name evidence="3" type="ORF">C3747_324g22</name>
    <name evidence="2" type="ORF">ECC02_003276</name>
</gene>
<evidence type="ECO:0000313" key="2">
    <source>
        <dbReference type="EMBL" id="KAF5223544.1"/>
    </source>
</evidence>
<dbReference type="OMA" id="YMLAPAP"/>
<evidence type="ECO:0000313" key="4">
    <source>
        <dbReference type="Proteomes" id="UP000246078"/>
    </source>
</evidence>
<dbReference type="VEuPathDB" id="TriTrypDB:ECC02_003276"/>
<dbReference type="VEuPathDB" id="TriTrypDB:Tc_MARK_10263"/>
<dbReference type="VEuPathDB" id="TriTrypDB:C4B63_35g377"/>
<feature type="region of interest" description="Disordered" evidence="1">
    <location>
        <begin position="191"/>
        <end position="216"/>
    </location>
</feature>
<dbReference type="VEuPathDB" id="TriTrypDB:BCY84_16049"/>
<evidence type="ECO:0000313" key="5">
    <source>
        <dbReference type="Proteomes" id="UP000583944"/>
    </source>
</evidence>
<dbReference type="VEuPathDB" id="TriTrypDB:TcG_08520"/>
<reference evidence="2" key="3">
    <citation type="submission" date="2020-04" db="EMBL/GenBank/DDBJ databases">
        <authorList>
            <person name="Diaz Viraque F."/>
        </authorList>
    </citation>
    <scope>NUCLEOTIDE SEQUENCE</scope>
    <source>
        <strain evidence="2">Berenice</strain>
    </source>
</reference>
<dbReference type="VEuPathDB" id="TriTrypDB:TcYC6_0055080"/>
<feature type="region of interest" description="Disordered" evidence="1">
    <location>
        <begin position="425"/>
        <end position="444"/>
    </location>
</feature>
<dbReference type="VEuPathDB" id="TriTrypDB:C3747_324g22"/>
<dbReference type="Proteomes" id="UP000583944">
    <property type="component" value="Unassembled WGS sequence"/>
</dbReference>
<feature type="compositionally biased region" description="Polar residues" evidence="1">
    <location>
        <begin position="207"/>
        <end position="216"/>
    </location>
</feature>
<feature type="region of interest" description="Disordered" evidence="1">
    <location>
        <begin position="342"/>
        <end position="364"/>
    </location>
</feature>
<protein>
    <submittedName>
        <fullName evidence="3">Uncharacterized protein</fullName>
    </submittedName>
</protein>
<name>A0A2V2V7B9_TRYCR</name>
<sequence length="478" mass="53195">MALSSQWAQSVVVRSDDGKIFHPKQVSSAAYTYAAVGRPIIVRPRDPRVFTATSSSDWRESGGLEGEGEEKGGGNVHAAAGGGGRASFLSSLVAANDVAGTFWIPDPKRNEVGLLEAIHRRTAANRTHVLLHSRPLPELQFNFSTCQGDNIDLSHDVFRLSKTSMALLQMERNLADREEIIVRSDADAGGNGKFGRMDSDGRRHTHAPTSSSTSISGKTFKDQLRHGLRAIHEEEYYLVRYRDYSAWGVQYYGDIAKRDHFWGKKYVEQCFAVHVGKEPGELIPITEAQFLFGVELLQRKLLEQVGIGVTMDINYLALSKDQFRSLGVLLGDGMRDVGVEGEELRRRQEAEKEEEEKRRRANLHSDAYEPPSMLDWSPSAIKKRLDHQLRRQYQALGRLVVRGAVLGVGVYVVWSYVKRALPSDAGGVNSRGQRRNRLGGRDGYRGDDVTFAPKGFLRSVVLGPKEVFDYLLAPTPGN</sequence>
<dbReference type="VEuPathDB" id="TriTrypDB:TCDM_10048"/>
<dbReference type="VEuPathDB" id="TriTrypDB:TCSYLVIO_007560"/>
<reference evidence="3 4" key="1">
    <citation type="journal article" date="2018" name="Microb. Genom.">
        <title>Expanding an expanded genome: long-read sequencing of Trypanosoma cruzi.</title>
        <authorList>
            <person name="Berna L."/>
            <person name="Rodriguez M."/>
            <person name="Chiribao M.L."/>
            <person name="Parodi-Talice A."/>
            <person name="Pita S."/>
            <person name="Rijo G."/>
            <person name="Alvarez-Valin F."/>
            <person name="Robello C."/>
        </authorList>
    </citation>
    <scope>NUCLEOTIDE SEQUENCE [LARGE SCALE GENOMIC DNA]</scope>
    <source>
        <strain evidence="3 4">TCC</strain>
    </source>
</reference>
<evidence type="ECO:0000256" key="1">
    <source>
        <dbReference type="SAM" id="MobiDB-lite"/>
    </source>
</evidence>
<dbReference type="VEuPathDB" id="TriTrypDB:TcCLB.507491.50"/>
<dbReference type="EMBL" id="JABDHM010000018">
    <property type="protein sequence ID" value="KAF5223544.1"/>
    <property type="molecule type" value="Genomic_DNA"/>
</dbReference>
<accession>A0A2V2V7B9</accession>
<feature type="region of interest" description="Disordered" evidence="1">
    <location>
        <begin position="52"/>
        <end position="79"/>
    </location>
</feature>
<organism evidence="3 4">
    <name type="scientific">Trypanosoma cruzi</name>
    <dbReference type="NCBI Taxonomy" id="5693"/>
    <lineage>
        <taxon>Eukaryota</taxon>
        <taxon>Discoba</taxon>
        <taxon>Euglenozoa</taxon>
        <taxon>Kinetoplastea</taxon>
        <taxon>Metakinetoplastina</taxon>
        <taxon>Trypanosomatida</taxon>
        <taxon>Trypanosomatidae</taxon>
        <taxon>Trypanosoma</taxon>
        <taxon>Schizotrypanum</taxon>
    </lineage>
</organism>
<dbReference type="AlphaFoldDB" id="A0A2V2V7B9"/>
<dbReference type="VEuPathDB" id="TriTrypDB:TcCL_NonESM13176"/>
<dbReference type="VEuPathDB" id="TriTrypDB:TcBrA4_0006250"/>
<evidence type="ECO:0000313" key="3">
    <source>
        <dbReference type="EMBL" id="PWU92151.1"/>
    </source>
</evidence>
<reference evidence="2 5" key="2">
    <citation type="journal article" date="2019" name="Genome Biol. Evol.">
        <title>Nanopore Sequencing Significantly Improves Genome Assembly of the Protozoan Parasite Trypanosoma cruzi.</title>
        <authorList>
            <person name="Diaz-Viraque F."/>
            <person name="Pita S."/>
            <person name="Greif G."/>
            <person name="de Souza R.C.M."/>
            <person name="Iraola G."/>
            <person name="Robello C."/>
        </authorList>
    </citation>
    <scope>NUCLEOTIDE SEQUENCE [LARGE SCALE GENOMIC DNA]</scope>
    <source>
        <strain evidence="2 5">Berenice</strain>
    </source>
</reference>
<dbReference type="Proteomes" id="UP000246078">
    <property type="component" value="Unassembled WGS sequence"/>
</dbReference>
<dbReference type="EMBL" id="PRFC01000324">
    <property type="protein sequence ID" value="PWU92151.1"/>
    <property type="molecule type" value="Genomic_DNA"/>
</dbReference>
<comment type="caution">
    <text evidence="3">The sequence shown here is derived from an EMBL/GenBank/DDBJ whole genome shotgun (WGS) entry which is preliminary data.</text>
</comment>